<dbReference type="Proteomes" id="UP001458880">
    <property type="component" value="Unassembled WGS sequence"/>
</dbReference>
<reference evidence="1 2" key="1">
    <citation type="journal article" date="2024" name="BMC Genomics">
        <title>De novo assembly and annotation of Popillia japonica's genome with initial clues to its potential as an invasive pest.</title>
        <authorList>
            <person name="Cucini C."/>
            <person name="Boschi S."/>
            <person name="Funari R."/>
            <person name="Cardaioli E."/>
            <person name="Iannotti N."/>
            <person name="Marturano G."/>
            <person name="Paoli F."/>
            <person name="Bruttini M."/>
            <person name="Carapelli A."/>
            <person name="Frati F."/>
            <person name="Nardi F."/>
        </authorList>
    </citation>
    <scope>NUCLEOTIDE SEQUENCE [LARGE SCALE GENOMIC DNA]</scope>
    <source>
        <strain evidence="1">DMR45628</strain>
    </source>
</reference>
<protein>
    <submittedName>
        <fullName evidence="1">Uncharacterized protein</fullName>
    </submittedName>
</protein>
<sequence length="127" mass="14297">MVIVNSWKEYKDDLLTSNSKEKALGLLDFRLFLGEYLVSGTKKCPFEDDNGAGEENPDKESDYCNLRLAFRAANHGIVVVGIVFDCRKLDSKITALFRFGTYETIVIFSLLNPKMEDSFALALFGNI</sequence>
<name>A0AAW1IZ47_POPJA</name>
<gene>
    <name evidence="1" type="ORF">QE152_g32415</name>
</gene>
<dbReference type="EMBL" id="JASPKY010000474">
    <property type="protein sequence ID" value="KAK9695673.1"/>
    <property type="molecule type" value="Genomic_DNA"/>
</dbReference>
<evidence type="ECO:0000313" key="1">
    <source>
        <dbReference type="EMBL" id="KAK9695673.1"/>
    </source>
</evidence>
<organism evidence="1 2">
    <name type="scientific">Popillia japonica</name>
    <name type="common">Japanese beetle</name>
    <dbReference type="NCBI Taxonomy" id="7064"/>
    <lineage>
        <taxon>Eukaryota</taxon>
        <taxon>Metazoa</taxon>
        <taxon>Ecdysozoa</taxon>
        <taxon>Arthropoda</taxon>
        <taxon>Hexapoda</taxon>
        <taxon>Insecta</taxon>
        <taxon>Pterygota</taxon>
        <taxon>Neoptera</taxon>
        <taxon>Endopterygota</taxon>
        <taxon>Coleoptera</taxon>
        <taxon>Polyphaga</taxon>
        <taxon>Scarabaeiformia</taxon>
        <taxon>Scarabaeidae</taxon>
        <taxon>Rutelinae</taxon>
        <taxon>Popillia</taxon>
    </lineage>
</organism>
<keyword evidence="2" id="KW-1185">Reference proteome</keyword>
<accession>A0AAW1IZ47</accession>
<evidence type="ECO:0000313" key="2">
    <source>
        <dbReference type="Proteomes" id="UP001458880"/>
    </source>
</evidence>
<proteinExistence type="predicted"/>
<dbReference type="AlphaFoldDB" id="A0AAW1IZ47"/>
<comment type="caution">
    <text evidence="1">The sequence shown here is derived from an EMBL/GenBank/DDBJ whole genome shotgun (WGS) entry which is preliminary data.</text>
</comment>